<name>A0ABV6PKY4_9SPHN</name>
<organism evidence="2 3">
    <name type="scientific">Novosphingobium aquiterrae</name>
    <dbReference type="NCBI Taxonomy" id="624388"/>
    <lineage>
        <taxon>Bacteria</taxon>
        <taxon>Pseudomonadati</taxon>
        <taxon>Pseudomonadota</taxon>
        <taxon>Alphaproteobacteria</taxon>
        <taxon>Sphingomonadales</taxon>
        <taxon>Sphingomonadaceae</taxon>
        <taxon>Novosphingobium</taxon>
    </lineage>
</organism>
<accession>A0ABV6PKY4</accession>
<keyword evidence="1" id="KW-0472">Membrane</keyword>
<evidence type="ECO:0000256" key="1">
    <source>
        <dbReference type="SAM" id="Phobius"/>
    </source>
</evidence>
<comment type="caution">
    <text evidence="2">The sequence shown here is derived from an EMBL/GenBank/DDBJ whole genome shotgun (WGS) entry which is preliminary data.</text>
</comment>
<keyword evidence="3" id="KW-1185">Reference proteome</keyword>
<gene>
    <name evidence="2" type="ORF">ACFFF7_09585</name>
</gene>
<feature type="transmembrane region" description="Helical" evidence="1">
    <location>
        <begin position="237"/>
        <end position="259"/>
    </location>
</feature>
<feature type="transmembrane region" description="Helical" evidence="1">
    <location>
        <begin position="67"/>
        <end position="88"/>
    </location>
</feature>
<reference evidence="2 3" key="1">
    <citation type="submission" date="2024-09" db="EMBL/GenBank/DDBJ databases">
        <authorList>
            <person name="Sun Q."/>
            <person name="Mori K."/>
        </authorList>
    </citation>
    <scope>NUCLEOTIDE SEQUENCE [LARGE SCALE GENOMIC DNA]</scope>
    <source>
        <strain evidence="2 3">NCAIM B.02537</strain>
    </source>
</reference>
<evidence type="ECO:0000313" key="3">
    <source>
        <dbReference type="Proteomes" id="UP001589943"/>
    </source>
</evidence>
<protein>
    <submittedName>
        <fullName evidence="2">Uncharacterized protein</fullName>
    </submittedName>
</protein>
<feature type="transmembrane region" description="Helical" evidence="1">
    <location>
        <begin position="108"/>
        <end position="126"/>
    </location>
</feature>
<dbReference type="EMBL" id="JBHLTL010000005">
    <property type="protein sequence ID" value="MFC0589663.1"/>
    <property type="molecule type" value="Genomic_DNA"/>
</dbReference>
<keyword evidence="1" id="KW-1133">Transmembrane helix</keyword>
<dbReference type="Proteomes" id="UP001589943">
    <property type="component" value="Unassembled WGS sequence"/>
</dbReference>
<dbReference type="RefSeq" id="WP_379481132.1">
    <property type="nucleotide sequence ID" value="NZ_JBHLTL010000005.1"/>
</dbReference>
<feature type="transmembrane region" description="Helical" evidence="1">
    <location>
        <begin position="199"/>
        <end position="217"/>
    </location>
</feature>
<feature type="transmembrane region" description="Helical" evidence="1">
    <location>
        <begin position="36"/>
        <end position="55"/>
    </location>
</feature>
<proteinExistence type="predicted"/>
<sequence>MPLRRAHYLVLAMVLATVVAFWPTYFAVLRTARTELHFHGVTATAWMLLLALQSWTIHHQRRGAHRIFGIVSLFLFPLFLAGSVAVLLSMARSTPSDTFYQINGGRLGILDAATPILLMVLFYFALKERRKVQLHARYMLATALPLVEPIIERLLGHLIPPFTAFDPAQFAWTMRAAELGGLVAAACLYATAPRYGRPFFIVGMAMVAQAVLVETLGESSVWQTVFVGLGKLHSLPVLAVATIVGGLTVWAGWTAGLAARRHKPAAA</sequence>
<evidence type="ECO:0000313" key="2">
    <source>
        <dbReference type="EMBL" id="MFC0589663.1"/>
    </source>
</evidence>
<keyword evidence="1" id="KW-0812">Transmembrane</keyword>